<dbReference type="PANTHER" id="PTHR35513">
    <property type="entry name" value="OS02G0158600 PROTEIN"/>
    <property type="match status" value="1"/>
</dbReference>
<sequence>MGRKELALTECMEQVVMAMRTKGGDQAVFQSLHRARELYLNRLQESTVADQLASLFVTNGRKRIELWKEYFSICCIE</sequence>
<evidence type="ECO:0000313" key="1">
    <source>
        <dbReference type="EMBL" id="KAB5568902.1"/>
    </source>
</evidence>
<gene>
    <name evidence="1" type="ORF">DKX38_002695</name>
</gene>
<organism evidence="1 2">
    <name type="scientific">Salix brachista</name>
    <dbReference type="NCBI Taxonomy" id="2182728"/>
    <lineage>
        <taxon>Eukaryota</taxon>
        <taxon>Viridiplantae</taxon>
        <taxon>Streptophyta</taxon>
        <taxon>Embryophyta</taxon>
        <taxon>Tracheophyta</taxon>
        <taxon>Spermatophyta</taxon>
        <taxon>Magnoliopsida</taxon>
        <taxon>eudicotyledons</taxon>
        <taxon>Gunneridae</taxon>
        <taxon>Pentapetalae</taxon>
        <taxon>rosids</taxon>
        <taxon>fabids</taxon>
        <taxon>Malpighiales</taxon>
        <taxon>Salicaceae</taxon>
        <taxon>Saliceae</taxon>
        <taxon>Salix</taxon>
    </lineage>
</organism>
<dbReference type="AlphaFoldDB" id="A0A5N5NNK9"/>
<dbReference type="EMBL" id="VDCV01000002">
    <property type="protein sequence ID" value="KAB5568902.1"/>
    <property type="molecule type" value="Genomic_DNA"/>
</dbReference>
<evidence type="ECO:0000313" key="2">
    <source>
        <dbReference type="Proteomes" id="UP000326939"/>
    </source>
</evidence>
<accession>A0A5N5NNK9</accession>
<keyword evidence="2" id="KW-1185">Reference proteome</keyword>
<proteinExistence type="predicted"/>
<comment type="caution">
    <text evidence="1">The sequence shown here is derived from an EMBL/GenBank/DDBJ whole genome shotgun (WGS) entry which is preliminary data.</text>
</comment>
<dbReference type="PANTHER" id="PTHR35513:SF1">
    <property type="entry name" value="OS02G0158600 PROTEIN"/>
    <property type="match status" value="1"/>
</dbReference>
<protein>
    <submittedName>
        <fullName evidence="1">Uncharacterized protein</fullName>
    </submittedName>
</protein>
<dbReference type="Proteomes" id="UP000326939">
    <property type="component" value="Chromosome 2"/>
</dbReference>
<reference evidence="2" key="1">
    <citation type="journal article" date="2019" name="Gigascience">
        <title>De novo genome assembly of the endangered Acer yangbiense, a plant species with extremely small populations endemic to Yunnan Province, China.</title>
        <authorList>
            <person name="Yang J."/>
            <person name="Wariss H.M."/>
            <person name="Tao L."/>
            <person name="Zhang R."/>
            <person name="Yun Q."/>
            <person name="Hollingsworth P."/>
            <person name="Dao Z."/>
            <person name="Luo G."/>
            <person name="Guo H."/>
            <person name="Ma Y."/>
            <person name="Sun W."/>
        </authorList>
    </citation>
    <scope>NUCLEOTIDE SEQUENCE [LARGE SCALE GENOMIC DNA]</scope>
    <source>
        <strain evidence="2">cv. br00</strain>
    </source>
</reference>
<name>A0A5N5NNK9_9ROSI</name>